<dbReference type="OMA" id="PYDEAQK"/>
<evidence type="ECO:0000313" key="2">
    <source>
        <dbReference type="EMBL" id="CRG99367.1"/>
    </source>
</evidence>
<name>A0A1J1H3S0_PLARL</name>
<proteinExistence type="predicted"/>
<dbReference type="Proteomes" id="UP000220158">
    <property type="component" value="Chromosome 7"/>
</dbReference>
<keyword evidence="1" id="KW-0175">Coiled coil</keyword>
<accession>A0A1J1H3S0</accession>
<dbReference type="GeneID" id="39735468"/>
<dbReference type="EMBL" id="LN835302">
    <property type="protein sequence ID" value="CRG99367.1"/>
    <property type="molecule type" value="Genomic_DNA"/>
</dbReference>
<keyword evidence="3" id="KW-1185">Reference proteome</keyword>
<reference evidence="2 3" key="1">
    <citation type="submission" date="2015-04" db="EMBL/GenBank/DDBJ databases">
        <authorList>
            <consortium name="Pathogen Informatics"/>
        </authorList>
    </citation>
    <scope>NUCLEOTIDE SEQUENCE [LARGE SCALE GENOMIC DNA]</scope>
    <source>
        <strain evidence="2 3">SGS1</strain>
    </source>
</reference>
<organism evidence="2 3">
    <name type="scientific">Plasmodium relictum</name>
    <dbReference type="NCBI Taxonomy" id="85471"/>
    <lineage>
        <taxon>Eukaryota</taxon>
        <taxon>Sar</taxon>
        <taxon>Alveolata</taxon>
        <taxon>Apicomplexa</taxon>
        <taxon>Aconoidasida</taxon>
        <taxon>Haemosporida</taxon>
        <taxon>Plasmodiidae</taxon>
        <taxon>Plasmodium</taxon>
        <taxon>Plasmodium (Haemamoeba)</taxon>
    </lineage>
</organism>
<dbReference type="AlphaFoldDB" id="A0A1J1H3S0"/>
<feature type="coiled-coil region" evidence="1">
    <location>
        <begin position="23"/>
        <end position="88"/>
    </location>
</feature>
<gene>
    <name evidence="2" type="ORF">PRELSG_0713100</name>
</gene>
<evidence type="ECO:0000256" key="1">
    <source>
        <dbReference type="SAM" id="Coils"/>
    </source>
</evidence>
<dbReference type="OrthoDB" id="378695at2759"/>
<protein>
    <submittedName>
        <fullName evidence="2">Uncharacterized protein</fullName>
    </submittedName>
</protein>
<dbReference type="VEuPathDB" id="PlasmoDB:PRELSG_0713100"/>
<evidence type="ECO:0000313" key="3">
    <source>
        <dbReference type="Proteomes" id="UP000220158"/>
    </source>
</evidence>
<sequence length="207" mass="24713">MLKITRERRKYRINNPYDESEKIAIKQKKNEELKKKAEHQLESSTKENNAAENFIKIYNKYLEKNDDIEKYKRENKEIEESKKKTVSRKKIKKLNYKLKKNSLIEKLIKKRALIKANEALLNSSNKNNKDFSLNTNDEKYLKLIENKNNVHKGNSKMNTKKNSNFKKKKDDIVNEYDKIINSNNYLQNPLEFAKNIIKKKKKIESIS</sequence>
<dbReference type="RefSeq" id="XP_028532374.1">
    <property type="nucleotide sequence ID" value="XM_028675824.1"/>
</dbReference>
<dbReference type="KEGG" id="prel:PRELSG_0713100"/>